<evidence type="ECO:0000313" key="2">
    <source>
        <dbReference type="Proteomes" id="UP001150603"/>
    </source>
</evidence>
<comment type="caution">
    <text evidence="1">The sequence shown here is derived from an EMBL/GenBank/DDBJ whole genome shotgun (WGS) entry which is preliminary data.</text>
</comment>
<keyword evidence="2" id="KW-1185">Reference proteome</keyword>
<accession>A0ACC1J9U9</accession>
<organism evidence="1 2">
    <name type="scientific">Linderina macrospora</name>
    <dbReference type="NCBI Taxonomy" id="4868"/>
    <lineage>
        <taxon>Eukaryota</taxon>
        <taxon>Fungi</taxon>
        <taxon>Fungi incertae sedis</taxon>
        <taxon>Zoopagomycota</taxon>
        <taxon>Kickxellomycotina</taxon>
        <taxon>Kickxellomycetes</taxon>
        <taxon>Kickxellales</taxon>
        <taxon>Kickxellaceae</taxon>
        <taxon>Linderina</taxon>
    </lineage>
</organism>
<evidence type="ECO:0000313" key="1">
    <source>
        <dbReference type="EMBL" id="KAJ1943416.1"/>
    </source>
</evidence>
<reference evidence="1" key="1">
    <citation type="submission" date="2022-07" db="EMBL/GenBank/DDBJ databases">
        <title>Phylogenomic reconstructions and comparative analyses of Kickxellomycotina fungi.</title>
        <authorList>
            <person name="Reynolds N.K."/>
            <person name="Stajich J.E."/>
            <person name="Barry K."/>
            <person name="Grigoriev I.V."/>
            <person name="Crous P."/>
            <person name="Smith M.E."/>
        </authorList>
    </citation>
    <scope>NUCLEOTIDE SEQUENCE</scope>
    <source>
        <strain evidence="1">NRRL 5244</strain>
    </source>
</reference>
<gene>
    <name evidence="1" type="ORF">FBU59_002917</name>
</gene>
<name>A0ACC1J9U9_9FUNG</name>
<feature type="non-terminal residue" evidence="1">
    <location>
        <position position="199"/>
    </location>
</feature>
<dbReference type="EMBL" id="JANBPW010001712">
    <property type="protein sequence ID" value="KAJ1943416.1"/>
    <property type="molecule type" value="Genomic_DNA"/>
</dbReference>
<protein>
    <submittedName>
        <fullName evidence="1">Uncharacterized protein</fullName>
    </submittedName>
</protein>
<sequence>MTPPAITEQSLLAEFSKFVDTDLVRSIWAEQKNDPAKCRNIIVMISGIDPPAASTSSYQDTYDSYSSSSVYQTTSELSSVPFSPTATESETQSVGTQNSGVQSTDTVSTQVPSMDAITSADTLLEFLQACFPECSLDYLRTKAGEVYQMDGGELRADPVEAIDIISNALYNDLESVENLQYQHAAKGQRARDSRPKQTG</sequence>
<proteinExistence type="predicted"/>
<dbReference type="Proteomes" id="UP001150603">
    <property type="component" value="Unassembled WGS sequence"/>
</dbReference>